<dbReference type="AlphaFoldDB" id="A0AAV7VBH0"/>
<gene>
    <name evidence="2" type="ORF">NDU88_002536</name>
</gene>
<proteinExistence type="predicted"/>
<evidence type="ECO:0000313" key="3">
    <source>
        <dbReference type="Proteomes" id="UP001066276"/>
    </source>
</evidence>
<feature type="region of interest" description="Disordered" evidence="1">
    <location>
        <begin position="1"/>
        <end position="29"/>
    </location>
</feature>
<accession>A0AAV7VBH0</accession>
<protein>
    <submittedName>
        <fullName evidence="2">Uncharacterized protein</fullName>
    </submittedName>
</protein>
<feature type="non-terminal residue" evidence="2">
    <location>
        <position position="1"/>
    </location>
</feature>
<comment type="caution">
    <text evidence="2">The sequence shown here is derived from an EMBL/GenBank/DDBJ whole genome shotgun (WGS) entry which is preliminary data.</text>
</comment>
<dbReference type="Proteomes" id="UP001066276">
    <property type="component" value="Chromosome 2_1"/>
</dbReference>
<feature type="non-terminal residue" evidence="2">
    <location>
        <position position="89"/>
    </location>
</feature>
<reference evidence="2" key="1">
    <citation type="journal article" date="2022" name="bioRxiv">
        <title>Sequencing and chromosome-scale assembly of the giantPleurodeles waltlgenome.</title>
        <authorList>
            <person name="Brown T."/>
            <person name="Elewa A."/>
            <person name="Iarovenko S."/>
            <person name="Subramanian E."/>
            <person name="Araus A.J."/>
            <person name="Petzold A."/>
            <person name="Susuki M."/>
            <person name="Suzuki K.-i.T."/>
            <person name="Hayashi T."/>
            <person name="Toyoda A."/>
            <person name="Oliveira C."/>
            <person name="Osipova E."/>
            <person name="Leigh N.D."/>
            <person name="Simon A."/>
            <person name="Yun M.H."/>
        </authorList>
    </citation>
    <scope>NUCLEOTIDE SEQUENCE</scope>
    <source>
        <strain evidence="2">20211129_DDA</strain>
        <tissue evidence="2">Liver</tissue>
    </source>
</reference>
<evidence type="ECO:0000313" key="2">
    <source>
        <dbReference type="EMBL" id="KAJ1198697.1"/>
    </source>
</evidence>
<dbReference type="EMBL" id="JANPWB010000003">
    <property type="protein sequence ID" value="KAJ1198697.1"/>
    <property type="molecule type" value="Genomic_DNA"/>
</dbReference>
<keyword evidence="3" id="KW-1185">Reference proteome</keyword>
<name>A0AAV7VBH0_PLEWA</name>
<organism evidence="2 3">
    <name type="scientific">Pleurodeles waltl</name>
    <name type="common">Iberian ribbed newt</name>
    <dbReference type="NCBI Taxonomy" id="8319"/>
    <lineage>
        <taxon>Eukaryota</taxon>
        <taxon>Metazoa</taxon>
        <taxon>Chordata</taxon>
        <taxon>Craniata</taxon>
        <taxon>Vertebrata</taxon>
        <taxon>Euteleostomi</taxon>
        <taxon>Amphibia</taxon>
        <taxon>Batrachia</taxon>
        <taxon>Caudata</taxon>
        <taxon>Salamandroidea</taxon>
        <taxon>Salamandridae</taxon>
        <taxon>Pleurodelinae</taxon>
        <taxon>Pleurodeles</taxon>
    </lineage>
</organism>
<sequence length="89" mass="9776">KRPTKGGIMESRHPEAADTGGSQPVELPLQEKVGGRGHFARRIAEVQMKMTSQCELGARQTMSTLIACILAVAYQELDELLRATQQPQE</sequence>
<evidence type="ECO:0000256" key="1">
    <source>
        <dbReference type="SAM" id="MobiDB-lite"/>
    </source>
</evidence>